<feature type="non-terminal residue" evidence="1">
    <location>
        <position position="63"/>
    </location>
</feature>
<evidence type="ECO:0000313" key="1">
    <source>
        <dbReference type="EMBL" id="CAH3158837.1"/>
    </source>
</evidence>
<name>A0ABN8QBD0_9CNID</name>
<evidence type="ECO:0000313" key="2">
    <source>
        <dbReference type="Proteomes" id="UP001159405"/>
    </source>
</evidence>
<dbReference type="Proteomes" id="UP001159405">
    <property type="component" value="Unassembled WGS sequence"/>
</dbReference>
<organism evidence="1 2">
    <name type="scientific">Porites lobata</name>
    <dbReference type="NCBI Taxonomy" id="104759"/>
    <lineage>
        <taxon>Eukaryota</taxon>
        <taxon>Metazoa</taxon>
        <taxon>Cnidaria</taxon>
        <taxon>Anthozoa</taxon>
        <taxon>Hexacorallia</taxon>
        <taxon>Scleractinia</taxon>
        <taxon>Fungiina</taxon>
        <taxon>Poritidae</taxon>
        <taxon>Porites</taxon>
    </lineage>
</organism>
<reference evidence="1 2" key="1">
    <citation type="submission" date="2022-05" db="EMBL/GenBank/DDBJ databases">
        <authorList>
            <consortium name="Genoscope - CEA"/>
            <person name="William W."/>
        </authorList>
    </citation>
    <scope>NUCLEOTIDE SEQUENCE [LARGE SCALE GENOMIC DNA]</scope>
</reference>
<sequence length="63" mass="7575">MILNETKTKATLDTGKWIEKRMNNQQLQLCQRIAVLSRIKRFLPLEQRKAYYNVMIKQTIMYA</sequence>
<protein>
    <submittedName>
        <fullName evidence="1">Uncharacterized protein</fullName>
    </submittedName>
</protein>
<comment type="caution">
    <text evidence="1">The sequence shown here is derived from an EMBL/GenBank/DDBJ whole genome shotgun (WGS) entry which is preliminary data.</text>
</comment>
<accession>A0ABN8QBD0</accession>
<proteinExistence type="predicted"/>
<keyword evidence="2" id="KW-1185">Reference proteome</keyword>
<gene>
    <name evidence="1" type="ORF">PLOB_00003359</name>
</gene>
<dbReference type="EMBL" id="CALNXK010000112">
    <property type="protein sequence ID" value="CAH3158837.1"/>
    <property type="molecule type" value="Genomic_DNA"/>
</dbReference>